<sequence length="241" mass="26284">MKVLSGKSLNAFTVTGQAFKFERKISTVSCIHTPSAEDEAGRFAAAQQTALEQLHELRDTAVSKVGKQLAKIFDIHMVLTLDDDFSDAVRSIISTQRVNAEYAVSLTSYNFSKIFAAMDDDYMKARSADIHDISDRLVSILSGRKQKSAKDFATGANKIICTEDFLPSEIIQFCENNAQGFLTAFGSSDSHSAILAKSLDIPVIVGLGWDLLNDVRTGDSLTVDGREGTVILNEKSESFVS</sequence>
<evidence type="ECO:0000256" key="2">
    <source>
        <dbReference type="ARBA" id="ARBA00016544"/>
    </source>
</evidence>
<evidence type="ECO:0000256" key="1">
    <source>
        <dbReference type="ARBA" id="ARBA00007837"/>
    </source>
</evidence>
<dbReference type="Gene3D" id="3.50.30.10">
    <property type="entry name" value="Phosphohistidine domain"/>
    <property type="match status" value="1"/>
</dbReference>
<dbReference type="InterPro" id="IPR008279">
    <property type="entry name" value="PEP-util_enz_mobile_dom"/>
</dbReference>
<dbReference type="Pfam" id="PF05524">
    <property type="entry name" value="PEP-utilisers_N"/>
    <property type="match status" value="1"/>
</dbReference>
<evidence type="ECO:0000313" key="8">
    <source>
        <dbReference type="Proteomes" id="UP000095662"/>
    </source>
</evidence>
<protein>
    <recommendedName>
        <fullName evidence="2">Phosphoenolpyruvate-protein phosphotransferase</fullName>
    </recommendedName>
    <alternativeName>
        <fullName evidence="4">Phosphotransferase system, enzyme I</fullName>
    </alternativeName>
</protein>
<dbReference type="STRING" id="39492.ERS852540_02628"/>
<dbReference type="PANTHER" id="PTHR46244:SF3">
    <property type="entry name" value="PHOSPHOENOLPYRUVATE-PROTEIN PHOSPHOTRANSFERASE"/>
    <property type="match status" value="1"/>
</dbReference>
<dbReference type="PANTHER" id="PTHR46244">
    <property type="entry name" value="PHOSPHOENOLPYRUVATE-PROTEIN PHOSPHOTRANSFERASE"/>
    <property type="match status" value="1"/>
</dbReference>
<dbReference type="Pfam" id="PF00391">
    <property type="entry name" value="PEP-utilizers"/>
    <property type="match status" value="1"/>
</dbReference>
<dbReference type="GO" id="GO:0016772">
    <property type="term" value="F:transferase activity, transferring phosphorus-containing groups"/>
    <property type="evidence" value="ECO:0007669"/>
    <property type="project" value="InterPro"/>
</dbReference>
<dbReference type="Gene3D" id="1.10.274.10">
    <property type="entry name" value="PtsI, HPr-binding domain"/>
    <property type="match status" value="1"/>
</dbReference>
<evidence type="ECO:0000256" key="4">
    <source>
        <dbReference type="ARBA" id="ARBA00033235"/>
    </source>
</evidence>
<evidence type="ECO:0000259" key="6">
    <source>
        <dbReference type="Pfam" id="PF05524"/>
    </source>
</evidence>
<name>A0A175A4S2_9FIRM</name>
<proteinExistence type="inferred from homology"/>
<dbReference type="InterPro" id="IPR008731">
    <property type="entry name" value="PTS_EIN"/>
</dbReference>
<gene>
    <name evidence="7" type="primary">ptsI_2</name>
    <name evidence="7" type="ORF">ERS852540_02628</name>
</gene>
<evidence type="ECO:0000313" key="7">
    <source>
        <dbReference type="EMBL" id="CUQ92937.1"/>
    </source>
</evidence>
<organism evidence="7 8">
    <name type="scientific">[Eubacterium] siraeum</name>
    <dbReference type="NCBI Taxonomy" id="39492"/>
    <lineage>
        <taxon>Bacteria</taxon>
        <taxon>Bacillati</taxon>
        <taxon>Bacillota</taxon>
        <taxon>Clostridia</taxon>
        <taxon>Eubacteriales</taxon>
        <taxon>Oscillospiraceae</taxon>
        <taxon>Oscillospiraceae incertae sedis</taxon>
    </lineage>
</organism>
<dbReference type="InterPro" id="IPR050499">
    <property type="entry name" value="PEP-utilizing_PTS_enzyme"/>
</dbReference>
<dbReference type="InterPro" id="IPR036637">
    <property type="entry name" value="Phosphohistidine_dom_sf"/>
</dbReference>
<evidence type="ECO:0000256" key="3">
    <source>
        <dbReference type="ARBA" id="ARBA00022679"/>
    </source>
</evidence>
<dbReference type="SUPFAM" id="SSF52009">
    <property type="entry name" value="Phosphohistidine domain"/>
    <property type="match status" value="1"/>
</dbReference>
<dbReference type="Proteomes" id="UP000095662">
    <property type="component" value="Unassembled WGS sequence"/>
</dbReference>
<dbReference type="GO" id="GO:0009401">
    <property type="term" value="P:phosphoenolpyruvate-dependent sugar phosphotransferase system"/>
    <property type="evidence" value="ECO:0007669"/>
    <property type="project" value="InterPro"/>
</dbReference>
<dbReference type="OrthoDB" id="1848111at2"/>
<dbReference type="AlphaFoldDB" id="A0A175A4S2"/>
<dbReference type="EMBL" id="CZBY01000040">
    <property type="protein sequence ID" value="CUQ92937.1"/>
    <property type="molecule type" value="Genomic_DNA"/>
</dbReference>
<dbReference type="SUPFAM" id="SSF47831">
    <property type="entry name" value="Enzyme I of the PEP:sugar phosphotransferase system HPr-binding (sub)domain"/>
    <property type="match status" value="1"/>
</dbReference>
<feature type="domain" description="PEP-utilising enzyme mobile" evidence="5">
    <location>
        <begin position="157"/>
        <end position="228"/>
    </location>
</feature>
<keyword evidence="3 7" id="KW-0808">Transferase</keyword>
<dbReference type="InterPro" id="IPR036618">
    <property type="entry name" value="PtsI_HPr-bd_sf"/>
</dbReference>
<keyword evidence="7" id="KW-0670">Pyruvate</keyword>
<comment type="similarity">
    <text evidence="1">Belongs to the PEP-utilizing enzyme family.</text>
</comment>
<evidence type="ECO:0000259" key="5">
    <source>
        <dbReference type="Pfam" id="PF00391"/>
    </source>
</evidence>
<reference evidence="7 8" key="1">
    <citation type="submission" date="2015-09" db="EMBL/GenBank/DDBJ databases">
        <authorList>
            <consortium name="Pathogen Informatics"/>
        </authorList>
    </citation>
    <scope>NUCLEOTIDE SEQUENCE [LARGE SCALE GENOMIC DNA]</scope>
    <source>
        <strain evidence="7 8">2789STDY5834928</strain>
    </source>
</reference>
<feature type="domain" description="Phosphotransferase system enzyme I N-terminal" evidence="6">
    <location>
        <begin position="14"/>
        <end position="126"/>
    </location>
</feature>
<accession>A0A175A4S2</accession>